<dbReference type="AlphaFoldDB" id="A0A4Y7JNA3"/>
<accession>A0A4Y7JNA3</accession>
<dbReference type="EMBL" id="CM010719">
    <property type="protein sequence ID" value="RZC61209.1"/>
    <property type="molecule type" value="Genomic_DNA"/>
</dbReference>
<evidence type="ECO:0000313" key="2">
    <source>
        <dbReference type="EMBL" id="RZC61209.1"/>
    </source>
</evidence>
<organism evidence="2 3">
    <name type="scientific">Papaver somniferum</name>
    <name type="common">Opium poppy</name>
    <dbReference type="NCBI Taxonomy" id="3469"/>
    <lineage>
        <taxon>Eukaryota</taxon>
        <taxon>Viridiplantae</taxon>
        <taxon>Streptophyta</taxon>
        <taxon>Embryophyta</taxon>
        <taxon>Tracheophyta</taxon>
        <taxon>Spermatophyta</taxon>
        <taxon>Magnoliopsida</taxon>
        <taxon>Ranunculales</taxon>
        <taxon>Papaveraceae</taxon>
        <taxon>Papaveroideae</taxon>
        <taxon>Papaver</taxon>
    </lineage>
</organism>
<reference evidence="2 3" key="1">
    <citation type="journal article" date="2018" name="Science">
        <title>The opium poppy genome and morphinan production.</title>
        <authorList>
            <person name="Guo L."/>
            <person name="Winzer T."/>
            <person name="Yang X."/>
            <person name="Li Y."/>
            <person name="Ning Z."/>
            <person name="He Z."/>
            <person name="Teodor R."/>
            <person name="Lu Y."/>
            <person name="Bowser T.A."/>
            <person name="Graham I.A."/>
            <person name="Ye K."/>
        </authorList>
    </citation>
    <scope>NUCLEOTIDE SEQUENCE [LARGE SCALE GENOMIC DNA]</scope>
    <source>
        <strain evidence="3">cv. HN1</strain>
        <tissue evidence="2">Leaves</tissue>
    </source>
</reference>
<dbReference type="Proteomes" id="UP000316621">
    <property type="component" value="Chromosome 5"/>
</dbReference>
<proteinExistence type="predicted"/>
<protein>
    <submittedName>
        <fullName evidence="2">Uncharacterized protein</fullName>
    </submittedName>
</protein>
<feature type="region of interest" description="Disordered" evidence="1">
    <location>
        <begin position="87"/>
        <end position="125"/>
    </location>
</feature>
<name>A0A4Y7JNA3_PAPSO</name>
<sequence length="125" mass="14163">MKDEDREEDILVALTLKSDSVIDNTVEGNPEKEKEPQELPMCDISTMMVKQVKWIARGLVRNIEEVLYLDCDQQKIRLLRLQELHNPAKDDLYTNNEDDCMSGSQTPHSSSSSSEDVPKIVGRSG</sequence>
<evidence type="ECO:0000313" key="3">
    <source>
        <dbReference type="Proteomes" id="UP000316621"/>
    </source>
</evidence>
<keyword evidence="3" id="KW-1185">Reference proteome</keyword>
<evidence type="ECO:0000256" key="1">
    <source>
        <dbReference type="SAM" id="MobiDB-lite"/>
    </source>
</evidence>
<dbReference type="Gramene" id="RZC61209">
    <property type="protein sequence ID" value="RZC61209"/>
    <property type="gene ID" value="C5167_022971"/>
</dbReference>
<gene>
    <name evidence="2" type="ORF">C5167_022971</name>
</gene>